<protein>
    <submittedName>
        <fullName evidence="1">Uncharacterized protein</fullName>
    </submittedName>
</protein>
<reference evidence="2" key="1">
    <citation type="submission" date="2016-06" db="EMBL/GenBank/DDBJ databases">
        <authorList>
            <person name="Varghese N."/>
            <person name="Submissions Spin"/>
        </authorList>
    </citation>
    <scope>NUCLEOTIDE SEQUENCE [LARGE SCALE GENOMIC DNA]</scope>
    <source>
        <strain evidence="2">DSM 43903</strain>
    </source>
</reference>
<name>A0A1C6VLA3_9ACTN</name>
<gene>
    <name evidence="1" type="ORF">GA0070606_4465</name>
</gene>
<dbReference type="STRING" id="47855.GA0070606_4465"/>
<proteinExistence type="predicted"/>
<dbReference type="EMBL" id="FMHZ01000002">
    <property type="protein sequence ID" value="SCL67045.1"/>
    <property type="molecule type" value="Genomic_DNA"/>
</dbReference>
<organism evidence="1 2">
    <name type="scientific">Micromonospora citrea</name>
    <dbReference type="NCBI Taxonomy" id="47855"/>
    <lineage>
        <taxon>Bacteria</taxon>
        <taxon>Bacillati</taxon>
        <taxon>Actinomycetota</taxon>
        <taxon>Actinomycetes</taxon>
        <taxon>Micromonosporales</taxon>
        <taxon>Micromonosporaceae</taxon>
        <taxon>Micromonospora</taxon>
    </lineage>
</organism>
<dbReference type="Proteomes" id="UP000199001">
    <property type="component" value="Unassembled WGS sequence"/>
</dbReference>
<dbReference type="AlphaFoldDB" id="A0A1C6VLA3"/>
<evidence type="ECO:0000313" key="1">
    <source>
        <dbReference type="EMBL" id="SCL67045.1"/>
    </source>
</evidence>
<keyword evidence="2" id="KW-1185">Reference proteome</keyword>
<accession>A0A1C6VLA3</accession>
<sequence length="236" mass="25410">MLGVLLMVFGLLPLAGGGFVVAHAFSNSRQGMTNPQFLPKAWHNLPAEQLLPERLGSHQFAHAWSRQGVDTTSSCEKAGLKANLAKAVRDNGCKAVLRATYVDTSATHVATLALIVLSTPQQARDLHLEFDRAAGDPGELVEAYPVPGTPAAGWKNSHRAGVAVYQLSPLVTDQPYLVAVSLGYADGRAVPRLPQPWTLPAPGSANEHSLDSEATYLIDQYRHTLDVTLRGNEEEE</sequence>
<evidence type="ECO:0000313" key="2">
    <source>
        <dbReference type="Proteomes" id="UP000199001"/>
    </source>
</evidence>